<sequence>LPTAQVAAQQGTILDAGELVKEAARYMDIRDIDRWWKTGVETDAAMNPYQPMQGETGASQPDGRFDKTKGQATAGNLNNMLQEQSRAGGMTSPNQGQTTGGAG</sequence>
<name>A0A0F8YL33_9ZZZZ</name>
<protein>
    <submittedName>
        <fullName evidence="2">Uncharacterized protein</fullName>
    </submittedName>
</protein>
<comment type="caution">
    <text evidence="2">The sequence shown here is derived from an EMBL/GenBank/DDBJ whole genome shotgun (WGS) entry which is preliminary data.</text>
</comment>
<dbReference type="EMBL" id="LAZR01068879">
    <property type="protein sequence ID" value="KKK48816.1"/>
    <property type="molecule type" value="Genomic_DNA"/>
</dbReference>
<organism evidence="2">
    <name type="scientific">marine sediment metagenome</name>
    <dbReference type="NCBI Taxonomy" id="412755"/>
    <lineage>
        <taxon>unclassified sequences</taxon>
        <taxon>metagenomes</taxon>
        <taxon>ecological metagenomes</taxon>
    </lineage>
</organism>
<feature type="compositionally biased region" description="Polar residues" evidence="1">
    <location>
        <begin position="70"/>
        <end position="97"/>
    </location>
</feature>
<feature type="region of interest" description="Disordered" evidence="1">
    <location>
        <begin position="46"/>
        <end position="103"/>
    </location>
</feature>
<feature type="non-terminal residue" evidence="2">
    <location>
        <position position="1"/>
    </location>
</feature>
<reference evidence="2" key="1">
    <citation type="journal article" date="2015" name="Nature">
        <title>Complex archaea that bridge the gap between prokaryotes and eukaryotes.</title>
        <authorList>
            <person name="Spang A."/>
            <person name="Saw J.H."/>
            <person name="Jorgensen S.L."/>
            <person name="Zaremba-Niedzwiedzka K."/>
            <person name="Martijn J."/>
            <person name="Lind A.E."/>
            <person name="van Eijk R."/>
            <person name="Schleper C."/>
            <person name="Guy L."/>
            <person name="Ettema T.J."/>
        </authorList>
    </citation>
    <scope>NUCLEOTIDE SEQUENCE</scope>
</reference>
<accession>A0A0F8YL33</accession>
<evidence type="ECO:0000313" key="2">
    <source>
        <dbReference type="EMBL" id="KKK48816.1"/>
    </source>
</evidence>
<gene>
    <name evidence="2" type="ORF">LCGC14_3141340</name>
</gene>
<evidence type="ECO:0000256" key="1">
    <source>
        <dbReference type="SAM" id="MobiDB-lite"/>
    </source>
</evidence>
<proteinExistence type="predicted"/>
<dbReference type="AlphaFoldDB" id="A0A0F8YL33"/>